<feature type="transmembrane region" description="Helical" evidence="1">
    <location>
        <begin position="17"/>
        <end position="40"/>
    </location>
</feature>
<accession>A0A2U3NQ78</accession>
<dbReference type="Proteomes" id="UP000240988">
    <property type="component" value="Unassembled WGS sequence"/>
</dbReference>
<dbReference type="EMBL" id="FUFA01000002">
    <property type="protein sequence ID" value="SPM33661.1"/>
    <property type="molecule type" value="Genomic_DNA"/>
</dbReference>
<reference evidence="2 3" key="1">
    <citation type="submission" date="2017-01" db="EMBL/GenBank/DDBJ databases">
        <authorList>
            <consortium name="Urmite Genomes"/>
        </authorList>
    </citation>
    <scope>NUCLEOTIDE SEQUENCE [LARGE SCALE GENOMIC DNA]</scope>
    <source>
        <strain evidence="2 3">AB57</strain>
    </source>
</reference>
<protein>
    <submittedName>
        <fullName evidence="2">Uncharacterized protein</fullName>
    </submittedName>
</protein>
<evidence type="ECO:0000313" key="2">
    <source>
        <dbReference type="EMBL" id="SPM33661.1"/>
    </source>
</evidence>
<keyword evidence="3" id="KW-1185">Reference proteome</keyword>
<sequence length="157" mass="17657">MPGELLRYLGAPAGFAWWWWLVAGVCAAVVVAWYSAVYAWTLPPARLRRVPVIRTVHSWLVRRRFRATVTKITDQYRAGQLSDGQAAAAIRRTLRSFLSVTTGNRVQYMHIDDIVGQPELAPTAPVFTALNDAQFSTERTDFARVAHAASEVIRTWT</sequence>
<proteinExistence type="predicted"/>
<name>A0A2U3NQ78_9MYCO</name>
<dbReference type="RefSeq" id="WP_077086991.1">
    <property type="nucleotide sequence ID" value="NZ_LT721901.1"/>
</dbReference>
<evidence type="ECO:0000256" key="1">
    <source>
        <dbReference type="SAM" id="Phobius"/>
    </source>
</evidence>
<evidence type="ECO:0000313" key="3">
    <source>
        <dbReference type="Proteomes" id="UP000240988"/>
    </source>
</evidence>
<dbReference type="AlphaFoldDB" id="A0A2U3NQ78"/>
<organism evidence="2 3">
    <name type="scientific">Mycobacterium rhizamassiliense</name>
    <dbReference type="NCBI Taxonomy" id="1841860"/>
    <lineage>
        <taxon>Bacteria</taxon>
        <taxon>Bacillati</taxon>
        <taxon>Actinomycetota</taxon>
        <taxon>Actinomycetes</taxon>
        <taxon>Mycobacteriales</taxon>
        <taxon>Mycobacteriaceae</taxon>
        <taxon>Mycobacterium</taxon>
    </lineage>
</organism>
<dbReference type="OrthoDB" id="4639836at2"/>
<gene>
    <name evidence="2" type="ORF">MRAB57_1465</name>
</gene>
<keyword evidence="1" id="KW-0812">Transmembrane</keyword>
<keyword evidence="1" id="KW-1133">Transmembrane helix</keyword>
<keyword evidence="1" id="KW-0472">Membrane</keyword>
<dbReference type="STRING" id="1841860.GCA_900157375_01466"/>